<proteinExistence type="predicted"/>
<dbReference type="EMBL" id="JACHGT010000002">
    <property type="protein sequence ID" value="MBB6032961.1"/>
    <property type="molecule type" value="Genomic_DNA"/>
</dbReference>
<dbReference type="InterPro" id="IPR020806">
    <property type="entry name" value="PKS_PP-bd"/>
</dbReference>
<dbReference type="Pfam" id="PF00668">
    <property type="entry name" value="Condensation"/>
    <property type="match status" value="1"/>
</dbReference>
<dbReference type="Pfam" id="PF00501">
    <property type="entry name" value="AMP-binding"/>
    <property type="match status" value="2"/>
</dbReference>
<dbReference type="InterPro" id="IPR025110">
    <property type="entry name" value="AMP-bd_C"/>
</dbReference>
<sequence>MRATQAQLGILTGQRLDPASPAYATAEVVELRDADAGRLSGAIAATVARTEALHCRFEGDRQRIGTAPPGWSPSIVDLGGTADPWPLLRAHIDADLAVPMDPATGPLFAHTLYLAGERVYWYQRVHHVALDGYGYVLFARAVAEHYNGGKTPGFAPLADLVSADTAYQAAERRERDREYWTGALADREPVRGLADGVAPPSYTNIRVTATVTGAAKSRLDEAGPAWPHVALAAVAAHTHRVTGSREVTLGLPVANRLGTPAARVPAMVMNIVPVPLTVDPAAGLGALVTGVAARLRESRRHQHYRYEHLRRDLGLLGGNKRMWGPVVNIIPFTEDLRFGDDLAVTHAITAGPVDDLSVTMRGPAELVVEANPALYTPAELRAHADGILERLADNGTVGEWSELPGTPAPEIRPVLERIRAHADADPDRIAIVDGDNEVSYGALWKMAGMNADNLARKGVGEGDLVGLAWPRGHGAVSVMLAALRSNAAFLPLDADGPAERNGAILAEARPRVVVGGRLVGEPAPPARDEPAYVIYTSGSTGRPNGVRVGRAALDFFVSAALDRYGITADDRVLQFAPLHFDAAVEEIFTTLAAGATLVVRDDSALESLAAFTAFAGAQGITVLDLPTAYWHELAYALHTGTARLPPSVRTVIIGGEAALPERVAQWFAAAGDGVRLINTYGPTEATVVALAADLSEEDGRSEYVPIGRPLPGVVAVRGPGDELHLGGPGLALGYLEQLELTGARFIGVGERRLYRSGDRVRVHDRTGGLAYIGRVDDELKISGHRIHPTEVEGALLAHPRVREVAVIARSSHGRSRLIAYVAADAPVEELREHAATRLTGPAVPQVVMLDRLPRTGTGKIDRRALSRLADPAAAEVAGTPEEKLVAAAWSEVLGRPVGDPGADFFTLGGQSLQAVAVASRLSAALGRTVPATLLFQHPTVSGLAAALSAPGAGPAADTMLADAEAPLPHPAPTAVGDRVLLTGATGFVGAHLLAELCGEDTEIWCTVRGSAERLTATAAAYGLPDPAKRVTPVPIDLGTGETLPELAFTRIWHAAATVSLTRGYASMRAANVEATRRILDLACRRGSAVHHVSTVAVGAGLAELPEDFVPAHGGLRDGYQRGKWAAERLAARAAAAGLPVTVYRLGRVTGPIARPHVNPADLVWRLVRAGLAVGSLPDLDVDEPWTPVDWVAEAAVWTAATGRTGVVNLVAETPTSLREVWRWIAEERGLSVEPLPVWRERVVACGDPEHLATAAFFATHGGGGRAPVIHSGPLPVSAPAVGRAVVLGYLSALTSDGGPAGG</sequence>
<dbReference type="GO" id="GO:0016874">
    <property type="term" value="F:ligase activity"/>
    <property type="evidence" value="ECO:0007669"/>
    <property type="project" value="UniProtKB-KW"/>
</dbReference>
<dbReference type="InterPro" id="IPR013120">
    <property type="entry name" value="FAR_NAD-bd"/>
</dbReference>
<dbReference type="InterPro" id="IPR036736">
    <property type="entry name" value="ACP-like_sf"/>
</dbReference>
<evidence type="ECO:0000256" key="2">
    <source>
        <dbReference type="ARBA" id="ARBA00022450"/>
    </source>
</evidence>
<gene>
    <name evidence="6" type="ORF">HNR73_000808</name>
</gene>
<accession>A0A841F7F9</accession>
<dbReference type="SMART" id="SM00823">
    <property type="entry name" value="PKS_PP"/>
    <property type="match status" value="1"/>
</dbReference>
<keyword evidence="4" id="KW-0436">Ligase</keyword>
<feature type="domain" description="Carrier" evidence="5">
    <location>
        <begin position="876"/>
        <end position="951"/>
    </location>
</feature>
<dbReference type="PANTHER" id="PTHR44845">
    <property type="entry name" value="CARRIER DOMAIN-CONTAINING PROTEIN"/>
    <property type="match status" value="1"/>
</dbReference>
<protein>
    <submittedName>
        <fullName evidence="6">Nonribosomal peptide synthetase MxcG</fullName>
    </submittedName>
</protein>
<evidence type="ECO:0000256" key="1">
    <source>
        <dbReference type="ARBA" id="ARBA00001957"/>
    </source>
</evidence>
<dbReference type="SUPFAM" id="SSF51735">
    <property type="entry name" value="NAD(P)-binding Rossmann-fold domains"/>
    <property type="match status" value="1"/>
</dbReference>
<keyword evidence="2" id="KW-0596">Phosphopantetheine</keyword>
<evidence type="ECO:0000256" key="3">
    <source>
        <dbReference type="ARBA" id="ARBA00022553"/>
    </source>
</evidence>
<evidence type="ECO:0000256" key="4">
    <source>
        <dbReference type="ARBA" id="ARBA00022598"/>
    </source>
</evidence>
<dbReference type="Pfam" id="PF00550">
    <property type="entry name" value="PP-binding"/>
    <property type="match status" value="1"/>
</dbReference>
<evidence type="ECO:0000313" key="7">
    <source>
        <dbReference type="Proteomes" id="UP000548476"/>
    </source>
</evidence>
<dbReference type="Gene3D" id="3.40.50.980">
    <property type="match status" value="4"/>
</dbReference>
<organism evidence="6 7">
    <name type="scientific">Phytomonospora endophytica</name>
    <dbReference type="NCBI Taxonomy" id="714109"/>
    <lineage>
        <taxon>Bacteria</taxon>
        <taxon>Bacillati</taxon>
        <taxon>Actinomycetota</taxon>
        <taxon>Actinomycetes</taxon>
        <taxon>Micromonosporales</taxon>
        <taxon>Micromonosporaceae</taxon>
        <taxon>Phytomonospora</taxon>
    </lineage>
</organism>
<dbReference type="InterPro" id="IPR045851">
    <property type="entry name" value="AMP-bd_C_sf"/>
</dbReference>
<dbReference type="Proteomes" id="UP000548476">
    <property type="component" value="Unassembled WGS sequence"/>
</dbReference>
<dbReference type="PROSITE" id="PS50075">
    <property type="entry name" value="CARRIER"/>
    <property type="match status" value="1"/>
</dbReference>
<dbReference type="InterPro" id="IPR023213">
    <property type="entry name" value="CAT-like_dom_sf"/>
</dbReference>
<dbReference type="InterPro" id="IPR009081">
    <property type="entry name" value="PP-bd_ACP"/>
</dbReference>
<dbReference type="Gene3D" id="2.30.38.10">
    <property type="entry name" value="Luciferase, Domain 3"/>
    <property type="match status" value="1"/>
</dbReference>
<dbReference type="GO" id="GO:0008610">
    <property type="term" value="P:lipid biosynthetic process"/>
    <property type="evidence" value="ECO:0007669"/>
    <property type="project" value="UniProtKB-ARBA"/>
</dbReference>
<dbReference type="Pfam" id="PF13193">
    <property type="entry name" value="AMP-binding_C"/>
    <property type="match status" value="1"/>
</dbReference>
<dbReference type="SUPFAM" id="SSF47336">
    <property type="entry name" value="ACP-like"/>
    <property type="match status" value="1"/>
</dbReference>
<evidence type="ECO:0000313" key="6">
    <source>
        <dbReference type="EMBL" id="MBB6032961.1"/>
    </source>
</evidence>
<reference evidence="6 7" key="1">
    <citation type="submission" date="2020-08" db="EMBL/GenBank/DDBJ databases">
        <title>Genomic Encyclopedia of Type Strains, Phase IV (KMG-IV): sequencing the most valuable type-strain genomes for metagenomic binning, comparative biology and taxonomic classification.</title>
        <authorList>
            <person name="Goeker M."/>
        </authorList>
    </citation>
    <scope>NUCLEOTIDE SEQUENCE [LARGE SCALE GENOMIC DNA]</scope>
    <source>
        <strain evidence="6 7">YIM 65646</strain>
    </source>
</reference>
<evidence type="ECO:0000259" key="5">
    <source>
        <dbReference type="PROSITE" id="PS50075"/>
    </source>
</evidence>
<dbReference type="RefSeq" id="WP_184785885.1">
    <property type="nucleotide sequence ID" value="NZ_BONT01000020.1"/>
</dbReference>
<dbReference type="GO" id="GO:0031177">
    <property type="term" value="F:phosphopantetheine binding"/>
    <property type="evidence" value="ECO:0007669"/>
    <property type="project" value="InterPro"/>
</dbReference>
<dbReference type="SUPFAM" id="SSF52777">
    <property type="entry name" value="CoA-dependent acyltransferases"/>
    <property type="match status" value="2"/>
</dbReference>
<keyword evidence="7" id="KW-1185">Reference proteome</keyword>
<comment type="cofactor">
    <cofactor evidence="1">
        <name>pantetheine 4'-phosphate</name>
        <dbReference type="ChEBI" id="CHEBI:47942"/>
    </cofactor>
</comment>
<dbReference type="Gene3D" id="3.30.559.10">
    <property type="entry name" value="Chloramphenicol acetyltransferase-like domain"/>
    <property type="match status" value="1"/>
</dbReference>
<dbReference type="CDD" id="cd05930">
    <property type="entry name" value="A_NRPS"/>
    <property type="match status" value="1"/>
</dbReference>
<dbReference type="InterPro" id="IPR001242">
    <property type="entry name" value="Condensation_dom"/>
</dbReference>
<dbReference type="PANTHER" id="PTHR44845:SF6">
    <property type="entry name" value="BETA-ALANINE-ACTIVATING ENZYME"/>
    <property type="match status" value="1"/>
</dbReference>
<dbReference type="InterPro" id="IPR036291">
    <property type="entry name" value="NAD(P)-bd_dom_sf"/>
</dbReference>
<keyword evidence="3" id="KW-0597">Phosphoprotein</keyword>
<dbReference type="Gene3D" id="3.30.300.30">
    <property type="match status" value="1"/>
</dbReference>
<dbReference type="Pfam" id="PF07993">
    <property type="entry name" value="NAD_binding_4"/>
    <property type="match status" value="1"/>
</dbReference>
<dbReference type="Gene3D" id="3.30.559.30">
    <property type="entry name" value="Nonribosomal peptide synthetase, condensation domain"/>
    <property type="match status" value="1"/>
</dbReference>
<dbReference type="Gene3D" id="1.10.1200.10">
    <property type="entry name" value="ACP-like"/>
    <property type="match status" value="1"/>
</dbReference>
<dbReference type="SUPFAM" id="SSF56801">
    <property type="entry name" value="Acetyl-CoA synthetase-like"/>
    <property type="match status" value="1"/>
</dbReference>
<dbReference type="InterPro" id="IPR000873">
    <property type="entry name" value="AMP-dep_synth/lig_dom"/>
</dbReference>
<dbReference type="Gene3D" id="3.40.50.720">
    <property type="entry name" value="NAD(P)-binding Rossmann-like Domain"/>
    <property type="match status" value="1"/>
</dbReference>
<name>A0A841F7F9_9ACTN</name>
<comment type="caution">
    <text evidence="6">The sequence shown here is derived from an EMBL/GenBank/DDBJ whole genome shotgun (WGS) entry which is preliminary data.</text>
</comment>